<proteinExistence type="predicted"/>
<name>A0A4Y2NX60_ARAVE</name>
<accession>A0A4Y2NX60</accession>
<protein>
    <submittedName>
        <fullName evidence="1">Uncharacterized protein</fullName>
    </submittedName>
</protein>
<evidence type="ECO:0000313" key="1">
    <source>
        <dbReference type="EMBL" id="GBN44215.1"/>
    </source>
</evidence>
<dbReference type="EMBL" id="BGPR01010097">
    <property type="protein sequence ID" value="GBN44215.1"/>
    <property type="molecule type" value="Genomic_DNA"/>
</dbReference>
<sequence>MIWKNEACFSSNDVHDRLNTHYYVMSNPFRQNCRTFHDVLQMLLPACHLPWCIVCSGNCSPVLADLHWHGDHDISVLYSSVFPDVTVLKIASKPMLALWAPFIVLMRARCISY</sequence>
<dbReference type="AlphaFoldDB" id="A0A4Y2NX60"/>
<gene>
    <name evidence="1" type="ORF">AVEN_85980_1</name>
</gene>
<organism evidence="1 2">
    <name type="scientific">Araneus ventricosus</name>
    <name type="common">Orbweaver spider</name>
    <name type="synonym">Epeira ventricosa</name>
    <dbReference type="NCBI Taxonomy" id="182803"/>
    <lineage>
        <taxon>Eukaryota</taxon>
        <taxon>Metazoa</taxon>
        <taxon>Ecdysozoa</taxon>
        <taxon>Arthropoda</taxon>
        <taxon>Chelicerata</taxon>
        <taxon>Arachnida</taxon>
        <taxon>Araneae</taxon>
        <taxon>Araneomorphae</taxon>
        <taxon>Entelegynae</taxon>
        <taxon>Araneoidea</taxon>
        <taxon>Araneidae</taxon>
        <taxon>Araneus</taxon>
    </lineage>
</organism>
<comment type="caution">
    <text evidence="1">The sequence shown here is derived from an EMBL/GenBank/DDBJ whole genome shotgun (WGS) entry which is preliminary data.</text>
</comment>
<keyword evidence="2" id="KW-1185">Reference proteome</keyword>
<evidence type="ECO:0000313" key="2">
    <source>
        <dbReference type="Proteomes" id="UP000499080"/>
    </source>
</evidence>
<dbReference type="Proteomes" id="UP000499080">
    <property type="component" value="Unassembled WGS sequence"/>
</dbReference>
<reference evidence="1 2" key="1">
    <citation type="journal article" date="2019" name="Sci. Rep.">
        <title>Orb-weaving spider Araneus ventricosus genome elucidates the spidroin gene catalogue.</title>
        <authorList>
            <person name="Kono N."/>
            <person name="Nakamura H."/>
            <person name="Ohtoshi R."/>
            <person name="Moran D.A.P."/>
            <person name="Shinohara A."/>
            <person name="Yoshida Y."/>
            <person name="Fujiwara M."/>
            <person name="Mori M."/>
            <person name="Tomita M."/>
            <person name="Arakawa K."/>
        </authorList>
    </citation>
    <scope>NUCLEOTIDE SEQUENCE [LARGE SCALE GENOMIC DNA]</scope>
</reference>